<evidence type="ECO:0000259" key="6">
    <source>
        <dbReference type="PROSITE" id="PS51831"/>
    </source>
</evidence>
<feature type="domain" description="HD-GYP" evidence="7">
    <location>
        <begin position="305"/>
        <end position="503"/>
    </location>
</feature>
<dbReference type="CDD" id="cd00077">
    <property type="entry name" value="HDc"/>
    <property type="match status" value="1"/>
</dbReference>
<dbReference type="InterPro" id="IPR006674">
    <property type="entry name" value="HD_domain"/>
</dbReference>
<sequence>MTIYQSFIKRTLINYCLGSFVAVIGVGGIFIFSTLSLSTSETIYLLVTLFSSLLIMFIAELIVFGRHTMPIRIAFSKDRPSLLELEKAYIQTHRFPILTLRRIFGPHLFGLTIPAVSITLVLIYFELISFPYRYTLLAIAGAILVAAMHGLIEFFLTTKAIQPILHFLRNKADSLYKEDISLHGKVLVSIQQKFLYSSLFIGVFPLLLFSLASQIRLQEFEVAQFSDYWSWAVVVLFIAILSAIYGAYLLYKDISQPIEQLQQNMKMIEQGRYTIAEDSYSDEFSRVISGFNLMVDGLRDRERMNQQLMNSFYSTFAMTLDARDPYTAGHSIRVAEYSVKIAKQANFPEEEIDLLKKSALLHDIGKIGVRDNVLLKDGRLTEEEFDEIKKHPVIGASILSQIQPSEAIAPLIPGVRHHHERMDGKGYPDKLKGEEIPVFGRVMAVADAFDAMTSDRPYRKGMPVSKALQILEEGKGTQWDPHFIDIFINIMNTELKKNERATS</sequence>
<dbReference type="SMART" id="SM00471">
    <property type="entry name" value="HDc"/>
    <property type="match status" value="1"/>
</dbReference>
<evidence type="ECO:0000256" key="3">
    <source>
        <dbReference type="ARBA" id="ARBA00023136"/>
    </source>
</evidence>
<proteinExistence type="predicted"/>
<organism evidence="8 9">
    <name type="scientific">Litchfieldia luteola</name>
    <dbReference type="NCBI Taxonomy" id="682179"/>
    <lineage>
        <taxon>Bacteria</taxon>
        <taxon>Bacillati</taxon>
        <taxon>Bacillota</taxon>
        <taxon>Bacilli</taxon>
        <taxon>Bacillales</taxon>
        <taxon>Bacillaceae</taxon>
        <taxon>Litchfieldia</taxon>
    </lineage>
</organism>
<protein>
    <submittedName>
        <fullName evidence="8">HD domain-containing protein</fullName>
    </submittedName>
</protein>
<evidence type="ECO:0000256" key="2">
    <source>
        <dbReference type="ARBA" id="ARBA00022475"/>
    </source>
</evidence>
<dbReference type="CDD" id="cd06225">
    <property type="entry name" value="HAMP"/>
    <property type="match status" value="1"/>
</dbReference>
<feature type="domain" description="HAMP" evidence="5">
    <location>
        <begin position="252"/>
        <end position="303"/>
    </location>
</feature>
<feature type="transmembrane region" description="Helical" evidence="4">
    <location>
        <begin position="134"/>
        <end position="156"/>
    </location>
</feature>
<reference evidence="8 9" key="1">
    <citation type="submission" date="2020-10" db="EMBL/GenBank/DDBJ databases">
        <title>Bacillus sp. HD4P25, an endophyte from a halophyte.</title>
        <authorList>
            <person name="Sun J.-Q."/>
        </authorList>
    </citation>
    <scope>NUCLEOTIDE SEQUENCE [LARGE SCALE GENOMIC DNA]</scope>
    <source>
        <strain evidence="8 9">YIM 93174</strain>
    </source>
</reference>
<name>A0ABR9QKA1_9BACI</name>
<dbReference type="PROSITE" id="PS51832">
    <property type="entry name" value="HD_GYP"/>
    <property type="match status" value="1"/>
</dbReference>
<evidence type="ECO:0000256" key="4">
    <source>
        <dbReference type="SAM" id="Phobius"/>
    </source>
</evidence>
<dbReference type="Pfam" id="PF00672">
    <property type="entry name" value="HAMP"/>
    <property type="match status" value="1"/>
</dbReference>
<keyword evidence="2" id="KW-1003">Cell membrane</keyword>
<evidence type="ECO:0000256" key="1">
    <source>
        <dbReference type="ARBA" id="ARBA00004236"/>
    </source>
</evidence>
<evidence type="ECO:0000313" key="8">
    <source>
        <dbReference type="EMBL" id="MBE4908932.1"/>
    </source>
</evidence>
<dbReference type="SMART" id="SM00304">
    <property type="entry name" value="HAMP"/>
    <property type="match status" value="1"/>
</dbReference>
<dbReference type="InterPro" id="IPR003607">
    <property type="entry name" value="HD/PDEase_dom"/>
</dbReference>
<gene>
    <name evidence="8" type="ORF">IMZ08_12760</name>
</gene>
<accession>A0ABR9QKA1</accession>
<dbReference type="PANTHER" id="PTHR43155:SF2">
    <property type="entry name" value="CYCLIC DI-GMP PHOSPHODIESTERASE PA4108"/>
    <property type="match status" value="1"/>
</dbReference>
<evidence type="ECO:0000259" key="7">
    <source>
        <dbReference type="PROSITE" id="PS51832"/>
    </source>
</evidence>
<evidence type="ECO:0000259" key="5">
    <source>
        <dbReference type="PROSITE" id="PS50885"/>
    </source>
</evidence>
<dbReference type="NCBIfam" id="TIGR00277">
    <property type="entry name" value="HDIG"/>
    <property type="match status" value="1"/>
</dbReference>
<dbReference type="PROSITE" id="PS51831">
    <property type="entry name" value="HD"/>
    <property type="match status" value="1"/>
</dbReference>
<feature type="domain" description="HD" evidence="6">
    <location>
        <begin position="327"/>
        <end position="452"/>
    </location>
</feature>
<feature type="transmembrane region" description="Helical" evidence="4">
    <location>
        <begin position="108"/>
        <end position="128"/>
    </location>
</feature>
<comment type="subcellular location">
    <subcellularLocation>
        <location evidence="1">Cell membrane</location>
    </subcellularLocation>
</comment>
<dbReference type="SUPFAM" id="SSF109604">
    <property type="entry name" value="HD-domain/PDEase-like"/>
    <property type="match status" value="1"/>
</dbReference>
<dbReference type="InterPro" id="IPR006675">
    <property type="entry name" value="HDIG_dom"/>
</dbReference>
<keyword evidence="3 4" id="KW-0472">Membrane</keyword>
<feature type="transmembrane region" description="Helical" evidence="4">
    <location>
        <begin position="43"/>
        <end position="64"/>
    </location>
</feature>
<comment type="caution">
    <text evidence="8">The sequence shown here is derived from an EMBL/GenBank/DDBJ whole genome shotgun (WGS) entry which is preliminary data.</text>
</comment>
<feature type="transmembrane region" description="Helical" evidence="4">
    <location>
        <begin position="194"/>
        <end position="216"/>
    </location>
</feature>
<dbReference type="PANTHER" id="PTHR43155">
    <property type="entry name" value="CYCLIC DI-GMP PHOSPHODIESTERASE PA4108-RELATED"/>
    <property type="match status" value="1"/>
</dbReference>
<feature type="transmembrane region" description="Helical" evidence="4">
    <location>
        <begin position="12"/>
        <end position="37"/>
    </location>
</feature>
<evidence type="ECO:0000313" key="9">
    <source>
        <dbReference type="Proteomes" id="UP001516662"/>
    </source>
</evidence>
<dbReference type="PROSITE" id="PS50885">
    <property type="entry name" value="HAMP"/>
    <property type="match status" value="1"/>
</dbReference>
<keyword evidence="4" id="KW-0812">Transmembrane</keyword>
<dbReference type="Pfam" id="PF13487">
    <property type="entry name" value="HD_5"/>
    <property type="match status" value="1"/>
</dbReference>
<dbReference type="InterPro" id="IPR003660">
    <property type="entry name" value="HAMP_dom"/>
</dbReference>
<dbReference type="RefSeq" id="WP_193537026.1">
    <property type="nucleotide sequence ID" value="NZ_JADCLJ010000020.1"/>
</dbReference>
<dbReference type="Proteomes" id="UP001516662">
    <property type="component" value="Unassembled WGS sequence"/>
</dbReference>
<dbReference type="Gene3D" id="6.10.340.10">
    <property type="match status" value="1"/>
</dbReference>
<keyword evidence="4" id="KW-1133">Transmembrane helix</keyword>
<dbReference type="Gene3D" id="1.10.3210.10">
    <property type="entry name" value="Hypothetical protein af1432"/>
    <property type="match status" value="1"/>
</dbReference>
<keyword evidence="9" id="KW-1185">Reference proteome</keyword>
<dbReference type="InterPro" id="IPR037522">
    <property type="entry name" value="HD_GYP_dom"/>
</dbReference>
<dbReference type="EMBL" id="JADCLJ010000020">
    <property type="protein sequence ID" value="MBE4908932.1"/>
    <property type="molecule type" value="Genomic_DNA"/>
</dbReference>
<feature type="transmembrane region" description="Helical" evidence="4">
    <location>
        <begin position="228"/>
        <end position="251"/>
    </location>
</feature>